<evidence type="ECO:0000313" key="2">
    <source>
        <dbReference type="EMBL" id="RKX66503.1"/>
    </source>
</evidence>
<feature type="transmembrane region" description="Helical" evidence="1">
    <location>
        <begin position="54"/>
        <end position="72"/>
    </location>
</feature>
<keyword evidence="1" id="KW-0812">Transmembrane</keyword>
<sequence length="122" mass="13877">MYWYLKVLRQYADFSGRASRREYWMFVLINTIILIILEFIDFKMGTLSNGIEVGFLSGIYSLAVFIPSLAVSIRRLHDVGKSGWFLLISLIPVIGSIWLLILYIKDSAPGNNVFGPNPNETT</sequence>
<accession>A0A660S8R2</accession>
<reference evidence="2 3" key="1">
    <citation type="submission" date="2018-06" db="EMBL/GenBank/DDBJ databases">
        <title>Extensive metabolic versatility and redundancy in microbially diverse, dynamic hydrothermal sediments.</title>
        <authorList>
            <person name="Dombrowski N."/>
            <person name="Teske A."/>
            <person name="Baker B.J."/>
        </authorList>
    </citation>
    <scope>NUCLEOTIDE SEQUENCE [LARGE SCALE GENOMIC DNA]</scope>
    <source>
        <strain evidence="2">B35_G9</strain>
    </source>
</reference>
<gene>
    <name evidence="2" type="ORF">DRP44_03980</name>
</gene>
<dbReference type="AlphaFoldDB" id="A0A660S8R2"/>
<dbReference type="PANTHER" id="PTHR34980:SF2">
    <property type="entry name" value="INNER MEMBRANE PROTEIN YHAH-RELATED"/>
    <property type="match status" value="1"/>
</dbReference>
<keyword evidence="1" id="KW-1133">Transmembrane helix</keyword>
<keyword evidence="1" id="KW-0472">Membrane</keyword>
<comment type="caution">
    <text evidence="2">The sequence shown here is derived from an EMBL/GenBank/DDBJ whole genome shotgun (WGS) entry which is preliminary data.</text>
</comment>
<proteinExistence type="predicted"/>
<evidence type="ECO:0000256" key="1">
    <source>
        <dbReference type="SAM" id="Phobius"/>
    </source>
</evidence>
<organism evidence="2 3">
    <name type="scientific">candidate division TA06 bacterium</name>
    <dbReference type="NCBI Taxonomy" id="2250710"/>
    <lineage>
        <taxon>Bacteria</taxon>
        <taxon>Bacteria division TA06</taxon>
    </lineage>
</organism>
<dbReference type="PANTHER" id="PTHR34980">
    <property type="entry name" value="INNER MEMBRANE PROTEIN-RELATED-RELATED"/>
    <property type="match status" value="1"/>
</dbReference>
<feature type="transmembrane region" description="Helical" evidence="1">
    <location>
        <begin position="84"/>
        <end position="104"/>
    </location>
</feature>
<dbReference type="EMBL" id="QNBC01000041">
    <property type="protein sequence ID" value="RKX66503.1"/>
    <property type="molecule type" value="Genomic_DNA"/>
</dbReference>
<dbReference type="Pfam" id="PF05656">
    <property type="entry name" value="DUF805"/>
    <property type="match status" value="1"/>
</dbReference>
<name>A0A660S8R2_UNCT6</name>
<dbReference type="GO" id="GO:0005886">
    <property type="term" value="C:plasma membrane"/>
    <property type="evidence" value="ECO:0007669"/>
    <property type="project" value="TreeGrafter"/>
</dbReference>
<protein>
    <submittedName>
        <fullName evidence="2">DUF805 domain-containing protein</fullName>
    </submittedName>
</protein>
<evidence type="ECO:0000313" key="3">
    <source>
        <dbReference type="Proteomes" id="UP000282321"/>
    </source>
</evidence>
<feature type="transmembrane region" description="Helical" evidence="1">
    <location>
        <begin position="23"/>
        <end position="42"/>
    </location>
</feature>
<dbReference type="Proteomes" id="UP000282321">
    <property type="component" value="Unassembled WGS sequence"/>
</dbReference>
<dbReference type="InterPro" id="IPR008523">
    <property type="entry name" value="DUF805"/>
</dbReference>